<feature type="compositionally biased region" description="Low complexity" evidence="3">
    <location>
        <begin position="33"/>
        <end position="51"/>
    </location>
</feature>
<keyword evidence="6" id="KW-1185">Reference proteome</keyword>
<gene>
    <name evidence="5" type="ORF">CLV35_2546</name>
</gene>
<dbReference type="InParanoid" id="A0A420XPD2"/>
<dbReference type="RefSeq" id="WP_121193817.1">
    <property type="nucleotide sequence ID" value="NZ_RBWV01000012.1"/>
</dbReference>
<dbReference type="InterPro" id="IPR012338">
    <property type="entry name" value="Beta-lactam/transpept-like"/>
</dbReference>
<dbReference type="PANTHER" id="PTHR30023">
    <property type="entry name" value="D-ALANYL-D-ALANINE CARBOXYPEPTIDASE"/>
    <property type="match status" value="1"/>
</dbReference>
<keyword evidence="5" id="KW-0645">Protease</keyword>
<protein>
    <submittedName>
        <fullName evidence="5">D-alanyl-D-alanine carboxypeptidase/D-alanyl-D-alanine-endopeptidase (Penicillin-binding protein 4)</fullName>
    </submittedName>
</protein>
<evidence type="ECO:0000313" key="6">
    <source>
        <dbReference type="Proteomes" id="UP000281955"/>
    </source>
</evidence>
<evidence type="ECO:0000256" key="3">
    <source>
        <dbReference type="SAM" id="MobiDB-lite"/>
    </source>
</evidence>
<organism evidence="5 6">
    <name type="scientific">Motilibacter peucedani</name>
    <dbReference type="NCBI Taxonomy" id="598650"/>
    <lineage>
        <taxon>Bacteria</taxon>
        <taxon>Bacillati</taxon>
        <taxon>Actinomycetota</taxon>
        <taxon>Actinomycetes</taxon>
        <taxon>Motilibacterales</taxon>
        <taxon>Motilibacteraceae</taxon>
        <taxon>Motilibacter</taxon>
    </lineage>
</organism>
<dbReference type="OrthoDB" id="9802627at2"/>
<comment type="similarity">
    <text evidence="1">Belongs to the peptidase S13 family.</text>
</comment>
<evidence type="ECO:0000313" key="5">
    <source>
        <dbReference type="EMBL" id="RKS74047.1"/>
    </source>
</evidence>
<reference evidence="5 6" key="1">
    <citation type="submission" date="2018-10" db="EMBL/GenBank/DDBJ databases">
        <title>Genomic Encyclopedia of Archaeal and Bacterial Type Strains, Phase II (KMG-II): from individual species to whole genera.</title>
        <authorList>
            <person name="Goeker M."/>
        </authorList>
    </citation>
    <scope>NUCLEOTIDE SEQUENCE [LARGE SCALE GENOMIC DNA]</scope>
    <source>
        <strain evidence="5 6">RP-AC37</strain>
    </source>
</reference>
<dbReference type="GO" id="GO:0000270">
    <property type="term" value="P:peptidoglycan metabolic process"/>
    <property type="evidence" value="ECO:0007669"/>
    <property type="project" value="TreeGrafter"/>
</dbReference>
<dbReference type="GO" id="GO:0004185">
    <property type="term" value="F:serine-type carboxypeptidase activity"/>
    <property type="evidence" value="ECO:0007669"/>
    <property type="project" value="InterPro"/>
</dbReference>
<accession>A0A420XPD2</accession>
<feature type="region of interest" description="Disordered" evidence="3">
    <location>
        <begin position="33"/>
        <end position="59"/>
    </location>
</feature>
<keyword evidence="5" id="KW-0121">Carboxypeptidase</keyword>
<dbReference type="Gene3D" id="3.40.710.10">
    <property type="entry name" value="DD-peptidase/beta-lactamase superfamily"/>
    <property type="match status" value="2"/>
</dbReference>
<evidence type="ECO:0000256" key="4">
    <source>
        <dbReference type="SAM" id="SignalP"/>
    </source>
</evidence>
<dbReference type="Pfam" id="PF02113">
    <property type="entry name" value="Peptidase_S13"/>
    <property type="match status" value="2"/>
</dbReference>
<evidence type="ECO:0000256" key="1">
    <source>
        <dbReference type="ARBA" id="ARBA00006096"/>
    </source>
</evidence>
<dbReference type="Proteomes" id="UP000281955">
    <property type="component" value="Unassembled WGS sequence"/>
</dbReference>
<name>A0A420XPD2_9ACTN</name>
<feature type="chain" id="PRO_5038599394" evidence="4">
    <location>
        <begin position="25"/>
        <end position="440"/>
    </location>
</feature>
<proteinExistence type="inferred from homology"/>
<dbReference type="NCBIfam" id="TIGR00666">
    <property type="entry name" value="PBP4"/>
    <property type="match status" value="1"/>
</dbReference>
<evidence type="ECO:0000256" key="2">
    <source>
        <dbReference type="ARBA" id="ARBA00022801"/>
    </source>
</evidence>
<comment type="caution">
    <text evidence="5">The sequence shown here is derived from an EMBL/GenBank/DDBJ whole genome shotgun (WGS) entry which is preliminary data.</text>
</comment>
<dbReference type="InterPro" id="IPR000667">
    <property type="entry name" value="Peptidase_S13"/>
</dbReference>
<feature type="signal peptide" evidence="4">
    <location>
        <begin position="1"/>
        <end position="24"/>
    </location>
</feature>
<dbReference type="EMBL" id="RBWV01000012">
    <property type="protein sequence ID" value="RKS74047.1"/>
    <property type="molecule type" value="Genomic_DNA"/>
</dbReference>
<dbReference type="AlphaFoldDB" id="A0A420XPD2"/>
<dbReference type="Gene3D" id="3.50.80.20">
    <property type="entry name" value="D-Ala-D-Ala carboxypeptidase C, peptidase S13"/>
    <property type="match status" value="1"/>
</dbReference>
<dbReference type="GO" id="GO:0006508">
    <property type="term" value="P:proteolysis"/>
    <property type="evidence" value="ECO:0007669"/>
    <property type="project" value="InterPro"/>
</dbReference>
<sequence>MPVRSFVSRVGAPGAALLATAAVAAGVLTGHGDAAAGASAEPSSAPSSSTAPLPPPPPVVTPEQRIASLLPQRLAALHLGSRASVVVTDVDARSEVLAVRPTARRLPASLSKLATTVAALETMGPDRRFVTSVLLAPDGTLVLRGGGDATLRTRDLGTLAAQATAALGAHLTARRPVVVDDSVFAPPTLAPGWPRSYYRGEVSPVRGLVVDRAASADTGMLAGRRFAAALERRGVQVTTVSRRHTPAGSTQVASFAGLTLAQQVKAMLQVSDNDIAETLGRQVALAVGERPDWAGAERARASVLARLGVPLDGVTLRDGSGLSRLSRITPYALVSLLDLAADPSRPELSSIAFGGGLPVAGRTGSLRPARGRFVTAPSKCATGKLWAKTGLLRDVVGLAGYTRSTDGHLQAFAVLVNGSRSTLALRRQVDGLAATVTGCW</sequence>
<keyword evidence="4" id="KW-0732">Signal</keyword>
<keyword evidence="2" id="KW-0378">Hydrolase</keyword>
<dbReference type="PRINTS" id="PR00922">
    <property type="entry name" value="DADACBPTASE3"/>
</dbReference>
<dbReference type="SUPFAM" id="SSF56601">
    <property type="entry name" value="beta-lactamase/transpeptidase-like"/>
    <property type="match status" value="1"/>
</dbReference>
<dbReference type="PANTHER" id="PTHR30023:SF0">
    <property type="entry name" value="PENICILLIN-SENSITIVE CARBOXYPEPTIDASE A"/>
    <property type="match status" value="1"/>
</dbReference>